<dbReference type="RefSeq" id="WP_260726393.1">
    <property type="nucleotide sequence ID" value="NZ_BAAABS010000013.1"/>
</dbReference>
<protein>
    <submittedName>
        <fullName evidence="1">Uncharacterized protein</fullName>
    </submittedName>
</protein>
<organism evidence="1 2">
    <name type="scientific">Dactylosporangium roseum</name>
    <dbReference type="NCBI Taxonomy" id="47989"/>
    <lineage>
        <taxon>Bacteria</taxon>
        <taxon>Bacillati</taxon>
        <taxon>Actinomycetota</taxon>
        <taxon>Actinomycetes</taxon>
        <taxon>Micromonosporales</taxon>
        <taxon>Micromonosporaceae</taxon>
        <taxon>Dactylosporangium</taxon>
    </lineage>
</organism>
<evidence type="ECO:0000313" key="2">
    <source>
        <dbReference type="Proteomes" id="UP001058271"/>
    </source>
</evidence>
<evidence type="ECO:0000313" key="1">
    <source>
        <dbReference type="EMBL" id="UWZ37046.1"/>
    </source>
</evidence>
<keyword evidence="2" id="KW-1185">Reference proteome</keyword>
<dbReference type="Proteomes" id="UP001058271">
    <property type="component" value="Chromosome"/>
</dbReference>
<name>A0ABY5Z4V4_9ACTN</name>
<proteinExistence type="predicted"/>
<accession>A0ABY5Z4V4</accession>
<dbReference type="EMBL" id="CP073721">
    <property type="protein sequence ID" value="UWZ37046.1"/>
    <property type="molecule type" value="Genomic_DNA"/>
</dbReference>
<sequence>MSLRWRHPLDAWLGTIADAVHTEVGIACAVIGFEIDAGKDAASFAAGLPEQRWEAIALPGPDSLVHTPANR</sequence>
<gene>
    <name evidence="1" type="ORF">Drose_01595</name>
</gene>
<reference evidence="1" key="1">
    <citation type="submission" date="2021-04" db="EMBL/GenBank/DDBJ databases">
        <title>Biosynthetic gene clusters of Dactylosporangioum roseum.</title>
        <authorList>
            <person name="Hartkoorn R.C."/>
            <person name="Beaudoing E."/>
            <person name="Hot D."/>
            <person name="Moureu S."/>
        </authorList>
    </citation>
    <scope>NUCLEOTIDE SEQUENCE</scope>
    <source>
        <strain evidence="1">NRRL B-16295</strain>
    </source>
</reference>